<accession>A0ABQ8FGS8</accession>
<dbReference type="Proteomes" id="UP001648503">
    <property type="component" value="Unassembled WGS sequence"/>
</dbReference>
<evidence type="ECO:0000313" key="2">
    <source>
        <dbReference type="Proteomes" id="UP001648503"/>
    </source>
</evidence>
<sequence length="188" mass="21120">MVEKLLSDVALEHTIPKHLQSKISPAERIQNRQPTRTAESSWFSFSNIRKRKILSILIVIGLDHKIVSTGLSIMIALSRNSTKLTVRNDVMDLLLTLFLLSCSVNEVPGRNDAVQNVFTFFSSFRNTPLMNPQRVGAGCTNPVTAPQTFPAKESIFFSYPGLSIWHRELCSPVETDSRENVKESEISM</sequence>
<evidence type="ECO:0000313" key="1">
    <source>
        <dbReference type="EMBL" id="KAH6598062.1"/>
    </source>
</evidence>
<proteinExistence type="predicted"/>
<name>A0ABQ8FGS8_9FUNG</name>
<gene>
    <name evidence="1" type="ORF">BASA50_003945</name>
</gene>
<organism evidence="1 2">
    <name type="scientific">Batrachochytrium salamandrivorans</name>
    <dbReference type="NCBI Taxonomy" id="1357716"/>
    <lineage>
        <taxon>Eukaryota</taxon>
        <taxon>Fungi</taxon>
        <taxon>Fungi incertae sedis</taxon>
        <taxon>Chytridiomycota</taxon>
        <taxon>Chytridiomycota incertae sedis</taxon>
        <taxon>Chytridiomycetes</taxon>
        <taxon>Rhizophydiales</taxon>
        <taxon>Rhizophydiales incertae sedis</taxon>
        <taxon>Batrachochytrium</taxon>
    </lineage>
</organism>
<dbReference type="EMBL" id="JAFCIX010000116">
    <property type="protein sequence ID" value="KAH6598062.1"/>
    <property type="molecule type" value="Genomic_DNA"/>
</dbReference>
<protein>
    <submittedName>
        <fullName evidence="1">Uncharacterized protein</fullName>
    </submittedName>
</protein>
<keyword evidence="2" id="KW-1185">Reference proteome</keyword>
<comment type="caution">
    <text evidence="1">The sequence shown here is derived from an EMBL/GenBank/DDBJ whole genome shotgun (WGS) entry which is preliminary data.</text>
</comment>
<reference evidence="1 2" key="1">
    <citation type="submission" date="2021-02" db="EMBL/GenBank/DDBJ databases">
        <title>Variation within the Batrachochytrium salamandrivorans European outbreak.</title>
        <authorList>
            <person name="Kelly M."/>
            <person name="Pasmans F."/>
            <person name="Shea T.P."/>
            <person name="Munoz J.F."/>
            <person name="Carranza S."/>
            <person name="Cuomo C.A."/>
            <person name="Martel A."/>
        </authorList>
    </citation>
    <scope>NUCLEOTIDE SEQUENCE [LARGE SCALE GENOMIC DNA]</scope>
    <source>
        <strain evidence="1 2">AMFP18/2</strain>
    </source>
</reference>